<reference evidence="2 3" key="1">
    <citation type="submission" date="2016-02" db="EMBL/GenBank/DDBJ databases">
        <title>Secondary metabolites in Legionella.</title>
        <authorList>
            <person name="Tobias N.J."/>
            <person name="Bode H.B."/>
        </authorList>
    </citation>
    <scope>NUCLEOTIDE SEQUENCE [LARGE SCALE GENOMIC DNA]</scope>
    <source>
        <strain evidence="2 3">DSM 19216</strain>
    </source>
</reference>
<evidence type="ECO:0000256" key="1">
    <source>
        <dbReference type="SAM" id="MobiDB-lite"/>
    </source>
</evidence>
<dbReference type="RefSeq" id="WP_240489536.1">
    <property type="nucleotide sequence ID" value="NZ_LSOG01000088.1"/>
</dbReference>
<dbReference type="Proteomes" id="UP000095229">
    <property type="component" value="Unassembled WGS sequence"/>
</dbReference>
<dbReference type="EMBL" id="LSOG01000088">
    <property type="protein sequence ID" value="OEH45787.1"/>
    <property type="molecule type" value="Genomic_DNA"/>
</dbReference>
<name>A0A1E5JMK8_9GAMM</name>
<dbReference type="PATRIC" id="fig|45071.7.peg.3544"/>
<dbReference type="AlphaFoldDB" id="A0A1E5JMK8"/>
<evidence type="ECO:0000313" key="3">
    <source>
        <dbReference type="Proteomes" id="UP000095229"/>
    </source>
</evidence>
<accession>A0A1E5JMK8</accession>
<evidence type="ECO:0008006" key="4">
    <source>
        <dbReference type="Google" id="ProtNLM"/>
    </source>
</evidence>
<keyword evidence="3" id="KW-1185">Reference proteome</keyword>
<comment type="caution">
    <text evidence="2">The sequence shown here is derived from an EMBL/GenBank/DDBJ whole genome shotgun (WGS) entry which is preliminary data.</text>
</comment>
<evidence type="ECO:0000313" key="2">
    <source>
        <dbReference type="EMBL" id="OEH45787.1"/>
    </source>
</evidence>
<organism evidence="2 3">
    <name type="scientific">Legionella parisiensis</name>
    <dbReference type="NCBI Taxonomy" id="45071"/>
    <lineage>
        <taxon>Bacteria</taxon>
        <taxon>Pseudomonadati</taxon>
        <taxon>Pseudomonadota</taxon>
        <taxon>Gammaproteobacteria</taxon>
        <taxon>Legionellales</taxon>
        <taxon>Legionellaceae</taxon>
        <taxon>Legionella</taxon>
    </lineage>
</organism>
<protein>
    <recommendedName>
        <fullName evidence="4">Cytochrome c domain-containing protein</fullName>
    </recommendedName>
</protein>
<gene>
    <name evidence="2" type="ORF">lpari_03300</name>
</gene>
<proteinExistence type="predicted"/>
<sequence>MINHIGKSKIGPDLNCPKNPLDYYPNITQLKKFIRDPKSVRSRPRGRMSGSDKQSLSDNDLDDLVQFFAYMNIKKQC</sequence>
<feature type="region of interest" description="Disordered" evidence="1">
    <location>
        <begin position="34"/>
        <end position="58"/>
    </location>
</feature>